<dbReference type="InterPro" id="IPR003785">
    <property type="entry name" value="Creatininase/forma_Hydrolase"/>
</dbReference>
<keyword evidence="4" id="KW-0862">Zinc</keyword>
<proteinExistence type="inferred from homology"/>
<comment type="cofactor">
    <cofactor evidence="1">
        <name>Zn(2+)</name>
        <dbReference type="ChEBI" id="CHEBI:29105"/>
    </cofactor>
</comment>
<reference evidence="7" key="1">
    <citation type="journal article" date="2019" name="Int. J. Syst. Evol. Microbiol.">
        <title>The Global Catalogue of Microorganisms (GCM) 10K type strain sequencing project: providing services to taxonomists for standard genome sequencing and annotation.</title>
        <authorList>
            <consortium name="The Broad Institute Genomics Platform"/>
            <consortium name="The Broad Institute Genome Sequencing Center for Infectious Disease"/>
            <person name="Wu L."/>
            <person name="Ma J."/>
        </authorList>
    </citation>
    <scope>NUCLEOTIDE SEQUENCE [LARGE SCALE GENOMIC DNA]</scope>
    <source>
        <strain evidence="7">JCM 14559</strain>
    </source>
</reference>
<name>A0ABN2XG37_9ACTN</name>
<gene>
    <name evidence="6" type="ORF">GCM10009759_51890</name>
</gene>
<keyword evidence="3" id="KW-0378">Hydrolase</keyword>
<dbReference type="RefSeq" id="WP_084713125.1">
    <property type="nucleotide sequence ID" value="NZ_BAAANS010000039.1"/>
</dbReference>
<protein>
    <submittedName>
        <fullName evidence="6">Creatininase family protein</fullName>
    </submittedName>
</protein>
<dbReference type="Pfam" id="PF02633">
    <property type="entry name" value="Creatininase"/>
    <property type="match status" value="1"/>
</dbReference>
<dbReference type="PANTHER" id="PTHR35005:SF1">
    <property type="entry name" value="2-AMINO-5-FORMYLAMINO-6-RIBOSYLAMINOPYRIMIDIN-4(3H)-ONE 5'-MONOPHOSPHATE DEFORMYLASE"/>
    <property type="match status" value="1"/>
</dbReference>
<dbReference type="Gene3D" id="3.40.50.10310">
    <property type="entry name" value="Creatininase"/>
    <property type="match status" value="1"/>
</dbReference>
<evidence type="ECO:0000256" key="3">
    <source>
        <dbReference type="ARBA" id="ARBA00022801"/>
    </source>
</evidence>
<comment type="caution">
    <text evidence="6">The sequence shown here is derived from an EMBL/GenBank/DDBJ whole genome shotgun (WGS) entry which is preliminary data.</text>
</comment>
<sequence>MTPAAATARQYGRLAAPDVAAELGAGSVLCLPIGSVEQHGPHLPLNTDTVIAEQFTTRLVERYGDHHDLWALPAIPYGLSLEHIWSPGTVSLRVASFMSLLDAVVGGYVRSTPARTLLIVNGHGGNRGVLEAALYELQDRYALAACVIHPSSLSAFRNEGELPEIHAGHRETSLMLALAPEDVRLDRFPVDFSADGGRRREIDRRVLDRGATWPWNSGDSAIAACGVIGGDPRAASPDVGHAIVESALDSAAGVLTQLLPHRPQRPAFVRSSHGPHPC</sequence>
<evidence type="ECO:0000256" key="4">
    <source>
        <dbReference type="ARBA" id="ARBA00022833"/>
    </source>
</evidence>
<comment type="similarity">
    <text evidence="5">Belongs to the creatininase superfamily.</text>
</comment>
<evidence type="ECO:0000313" key="7">
    <source>
        <dbReference type="Proteomes" id="UP001500897"/>
    </source>
</evidence>
<evidence type="ECO:0000256" key="5">
    <source>
        <dbReference type="ARBA" id="ARBA00024029"/>
    </source>
</evidence>
<evidence type="ECO:0000313" key="6">
    <source>
        <dbReference type="EMBL" id="GAA2110533.1"/>
    </source>
</evidence>
<organism evidence="6 7">
    <name type="scientific">Kitasatospora saccharophila</name>
    <dbReference type="NCBI Taxonomy" id="407973"/>
    <lineage>
        <taxon>Bacteria</taxon>
        <taxon>Bacillati</taxon>
        <taxon>Actinomycetota</taxon>
        <taxon>Actinomycetes</taxon>
        <taxon>Kitasatosporales</taxon>
        <taxon>Streptomycetaceae</taxon>
        <taxon>Kitasatospora</taxon>
    </lineage>
</organism>
<dbReference type="Proteomes" id="UP001500897">
    <property type="component" value="Unassembled WGS sequence"/>
</dbReference>
<dbReference type="EMBL" id="BAAANS010000039">
    <property type="protein sequence ID" value="GAA2110533.1"/>
    <property type="molecule type" value="Genomic_DNA"/>
</dbReference>
<evidence type="ECO:0000256" key="1">
    <source>
        <dbReference type="ARBA" id="ARBA00001947"/>
    </source>
</evidence>
<accession>A0ABN2XG37</accession>
<dbReference type="SUPFAM" id="SSF102215">
    <property type="entry name" value="Creatininase"/>
    <property type="match status" value="1"/>
</dbReference>
<keyword evidence="2" id="KW-0479">Metal-binding</keyword>
<dbReference type="InterPro" id="IPR024087">
    <property type="entry name" value="Creatininase-like_sf"/>
</dbReference>
<dbReference type="PANTHER" id="PTHR35005">
    <property type="entry name" value="3-DEHYDRO-SCYLLO-INOSOSE HYDROLASE"/>
    <property type="match status" value="1"/>
</dbReference>
<keyword evidence="7" id="KW-1185">Reference proteome</keyword>
<evidence type="ECO:0000256" key="2">
    <source>
        <dbReference type="ARBA" id="ARBA00022723"/>
    </source>
</evidence>